<name>A0ACB8T9N4_9AGAM</name>
<protein>
    <submittedName>
        <fullName evidence="1">Uncharacterized protein</fullName>
    </submittedName>
</protein>
<comment type="caution">
    <text evidence="1">The sequence shown here is derived from an EMBL/GenBank/DDBJ whole genome shotgun (WGS) entry which is preliminary data.</text>
</comment>
<dbReference type="Proteomes" id="UP000814140">
    <property type="component" value="Unassembled WGS sequence"/>
</dbReference>
<keyword evidence="2" id="KW-1185">Reference proteome</keyword>
<evidence type="ECO:0000313" key="2">
    <source>
        <dbReference type="Proteomes" id="UP000814140"/>
    </source>
</evidence>
<gene>
    <name evidence="1" type="ORF">BV25DRAFT_198598</name>
</gene>
<sequence length="113" mass="12901">MYGALVLTLITFFGEETYAGIFPPPSGPELRPNRCDRMYDRTHKPIPQRPTSGLRYRVETLLGFTGIKMAQYRPSWTTSCLAPFSLVWRPHLLGVLFFEAFLFGFGIGINVRQ</sequence>
<accession>A0ACB8T9N4</accession>
<organism evidence="1 2">
    <name type="scientific">Artomyces pyxidatus</name>
    <dbReference type="NCBI Taxonomy" id="48021"/>
    <lineage>
        <taxon>Eukaryota</taxon>
        <taxon>Fungi</taxon>
        <taxon>Dikarya</taxon>
        <taxon>Basidiomycota</taxon>
        <taxon>Agaricomycotina</taxon>
        <taxon>Agaricomycetes</taxon>
        <taxon>Russulales</taxon>
        <taxon>Auriscalpiaceae</taxon>
        <taxon>Artomyces</taxon>
    </lineage>
</organism>
<proteinExistence type="predicted"/>
<evidence type="ECO:0000313" key="1">
    <source>
        <dbReference type="EMBL" id="KAI0064871.1"/>
    </source>
</evidence>
<dbReference type="EMBL" id="MU277197">
    <property type="protein sequence ID" value="KAI0064871.1"/>
    <property type="molecule type" value="Genomic_DNA"/>
</dbReference>
<reference evidence="1" key="1">
    <citation type="submission" date="2021-03" db="EMBL/GenBank/DDBJ databases">
        <authorList>
            <consortium name="DOE Joint Genome Institute"/>
            <person name="Ahrendt S."/>
            <person name="Looney B.P."/>
            <person name="Miyauchi S."/>
            <person name="Morin E."/>
            <person name="Drula E."/>
            <person name="Courty P.E."/>
            <person name="Chicoki N."/>
            <person name="Fauchery L."/>
            <person name="Kohler A."/>
            <person name="Kuo A."/>
            <person name="Labutti K."/>
            <person name="Pangilinan J."/>
            <person name="Lipzen A."/>
            <person name="Riley R."/>
            <person name="Andreopoulos W."/>
            <person name="He G."/>
            <person name="Johnson J."/>
            <person name="Barry K.W."/>
            <person name="Grigoriev I.V."/>
            <person name="Nagy L."/>
            <person name="Hibbett D."/>
            <person name="Henrissat B."/>
            <person name="Matheny P.B."/>
            <person name="Labbe J."/>
            <person name="Martin F."/>
        </authorList>
    </citation>
    <scope>NUCLEOTIDE SEQUENCE</scope>
    <source>
        <strain evidence="1">HHB10654</strain>
    </source>
</reference>
<reference evidence="1" key="2">
    <citation type="journal article" date="2022" name="New Phytol.">
        <title>Evolutionary transition to the ectomycorrhizal habit in the genomes of a hyperdiverse lineage of mushroom-forming fungi.</title>
        <authorList>
            <person name="Looney B."/>
            <person name="Miyauchi S."/>
            <person name="Morin E."/>
            <person name="Drula E."/>
            <person name="Courty P.E."/>
            <person name="Kohler A."/>
            <person name="Kuo A."/>
            <person name="LaButti K."/>
            <person name="Pangilinan J."/>
            <person name="Lipzen A."/>
            <person name="Riley R."/>
            <person name="Andreopoulos W."/>
            <person name="He G."/>
            <person name="Johnson J."/>
            <person name="Nolan M."/>
            <person name="Tritt A."/>
            <person name="Barry K.W."/>
            <person name="Grigoriev I.V."/>
            <person name="Nagy L.G."/>
            <person name="Hibbett D."/>
            <person name="Henrissat B."/>
            <person name="Matheny P.B."/>
            <person name="Labbe J."/>
            <person name="Martin F.M."/>
        </authorList>
    </citation>
    <scope>NUCLEOTIDE SEQUENCE</scope>
    <source>
        <strain evidence="1">HHB10654</strain>
    </source>
</reference>